<dbReference type="EMBL" id="CATOUU010000526">
    <property type="protein sequence ID" value="CAI9932847.1"/>
    <property type="molecule type" value="Genomic_DNA"/>
</dbReference>
<organism evidence="1">
    <name type="scientific">Hexamita inflata</name>
    <dbReference type="NCBI Taxonomy" id="28002"/>
    <lineage>
        <taxon>Eukaryota</taxon>
        <taxon>Metamonada</taxon>
        <taxon>Diplomonadida</taxon>
        <taxon>Hexamitidae</taxon>
        <taxon>Hexamitinae</taxon>
        <taxon>Hexamita</taxon>
    </lineage>
</organism>
<name>A0AA86TZH9_9EUKA</name>
<proteinExistence type="predicted"/>
<reference evidence="2 3" key="2">
    <citation type="submission" date="2024-07" db="EMBL/GenBank/DDBJ databases">
        <authorList>
            <person name="Akdeniz Z."/>
        </authorList>
    </citation>
    <scope>NUCLEOTIDE SEQUENCE [LARGE SCALE GENOMIC DNA]</scope>
</reference>
<evidence type="ECO:0000313" key="2">
    <source>
        <dbReference type="EMBL" id="CAL6053448.1"/>
    </source>
</evidence>
<keyword evidence="3" id="KW-1185">Reference proteome</keyword>
<sequence>MLKTAASKSTAQRKTLVQQVQCALPLLMQSIPEIKPAKEETEMRKQRQQLVQAIRGLQVIKRAVTTGTGADRLEFLQQEKYLDLLVMALKLDFDTSQEEADKVQHIVLDIISAHQLDNPQTDHVIILHENMLQALQQYFIRSVIRKQFKQIIKVIQIIYDSCFSNYNPRIVTYDSHFIFILQNVLNLQDTDYLNQEFEAQQCIKYAVAAILKLADTEELLLPLQYIYGQLLIKAVERNILDDEVILMICTIIKKLYCQENCIFKNELVHITHLVNLISDIDSQQVQDFVTGFSNLVKLNSGEEEL</sequence>
<dbReference type="AlphaFoldDB" id="A0AA86TZH9"/>
<comment type="caution">
    <text evidence="1">The sequence shown here is derived from an EMBL/GenBank/DDBJ whole genome shotgun (WGS) entry which is preliminary data.</text>
</comment>
<protein>
    <submittedName>
        <fullName evidence="1">Uncharacterized protein</fullName>
    </submittedName>
</protein>
<dbReference type="Proteomes" id="UP001642409">
    <property type="component" value="Unassembled WGS sequence"/>
</dbReference>
<evidence type="ECO:0000313" key="3">
    <source>
        <dbReference type="Proteomes" id="UP001642409"/>
    </source>
</evidence>
<evidence type="ECO:0000313" key="1">
    <source>
        <dbReference type="EMBL" id="CAI9932847.1"/>
    </source>
</evidence>
<accession>A0AA86TZH9</accession>
<reference evidence="1" key="1">
    <citation type="submission" date="2023-06" db="EMBL/GenBank/DDBJ databases">
        <authorList>
            <person name="Kurt Z."/>
        </authorList>
    </citation>
    <scope>NUCLEOTIDE SEQUENCE</scope>
</reference>
<gene>
    <name evidence="1" type="ORF">HINF_LOCUS20492</name>
    <name evidence="2" type="ORF">HINF_LOCUS45341</name>
</gene>
<dbReference type="EMBL" id="CAXDID020000196">
    <property type="protein sequence ID" value="CAL6053448.1"/>
    <property type="molecule type" value="Genomic_DNA"/>
</dbReference>